<dbReference type="GO" id="GO:0050661">
    <property type="term" value="F:NADP binding"/>
    <property type="evidence" value="ECO:0007669"/>
    <property type="project" value="TreeGrafter"/>
</dbReference>
<dbReference type="SUPFAM" id="SSF48179">
    <property type="entry name" value="6-phosphogluconate dehydrogenase C-terminal domain-like"/>
    <property type="match status" value="1"/>
</dbReference>
<proteinExistence type="predicted"/>
<reference evidence="2 3" key="1">
    <citation type="submission" date="2016-01" db="EMBL/GenBank/DDBJ databases">
        <title>Genome sequence of the yeast Holleya sinecauda.</title>
        <authorList>
            <person name="Dietrich F.S."/>
        </authorList>
    </citation>
    <scope>NUCLEOTIDE SEQUENCE [LARGE SCALE GENOMIC DNA]</scope>
    <source>
        <strain evidence="2 3">ATCC 58844</strain>
    </source>
</reference>
<dbReference type="GeneID" id="28724388"/>
<dbReference type="AlphaFoldDB" id="A0A0X8HTA3"/>
<organism evidence="2 3">
    <name type="scientific">Eremothecium sinecaudum</name>
    <dbReference type="NCBI Taxonomy" id="45286"/>
    <lineage>
        <taxon>Eukaryota</taxon>
        <taxon>Fungi</taxon>
        <taxon>Dikarya</taxon>
        <taxon>Ascomycota</taxon>
        <taxon>Saccharomycotina</taxon>
        <taxon>Saccharomycetes</taxon>
        <taxon>Saccharomycetales</taxon>
        <taxon>Saccharomycetaceae</taxon>
        <taxon>Eremothecium</taxon>
    </lineage>
</organism>
<dbReference type="Proteomes" id="UP000243052">
    <property type="component" value="Chromosome v"/>
</dbReference>
<gene>
    <name evidence="2" type="ORF">AW171_hschr53045</name>
</gene>
<dbReference type="InterPro" id="IPR050838">
    <property type="entry name" value="Ketopantoate_reductase"/>
</dbReference>
<dbReference type="STRING" id="45286.A0A0X8HTA3"/>
<feature type="domain" description="Ketopantoate reductase C-terminal" evidence="1">
    <location>
        <begin position="227"/>
        <end position="358"/>
    </location>
</feature>
<evidence type="ECO:0000313" key="3">
    <source>
        <dbReference type="Proteomes" id="UP000243052"/>
    </source>
</evidence>
<dbReference type="PANTHER" id="PTHR43765:SF4">
    <property type="entry name" value="CYTOCHROME B TRANSLATIONAL ACTIVATOR PROTEIN CBS2"/>
    <property type="match status" value="1"/>
</dbReference>
<name>A0A0X8HTA3_9SACH</name>
<evidence type="ECO:0000259" key="1">
    <source>
        <dbReference type="Pfam" id="PF08546"/>
    </source>
</evidence>
<keyword evidence="3" id="KW-1185">Reference proteome</keyword>
<dbReference type="RefSeq" id="XP_017988108.1">
    <property type="nucleotide sequence ID" value="XM_018132611.1"/>
</dbReference>
<dbReference type="OrthoDB" id="73846at2759"/>
<dbReference type="EMBL" id="CP014245">
    <property type="protein sequence ID" value="AMD21112.1"/>
    <property type="molecule type" value="Genomic_DNA"/>
</dbReference>
<dbReference type="InterPro" id="IPR013752">
    <property type="entry name" value="KPA_reductase"/>
</dbReference>
<dbReference type="PANTHER" id="PTHR43765">
    <property type="entry name" value="2-DEHYDROPANTOATE 2-REDUCTASE-RELATED"/>
    <property type="match status" value="1"/>
</dbReference>
<dbReference type="GO" id="GO:0008677">
    <property type="term" value="F:2-dehydropantoate 2-reductase activity"/>
    <property type="evidence" value="ECO:0007669"/>
    <property type="project" value="TreeGrafter"/>
</dbReference>
<accession>A0A0X8HTA3</accession>
<dbReference type="Gene3D" id="1.10.1040.10">
    <property type="entry name" value="N-(1-d-carboxylethyl)-l-norvaline Dehydrogenase, domain 2"/>
    <property type="match status" value="1"/>
</dbReference>
<evidence type="ECO:0000313" key="2">
    <source>
        <dbReference type="EMBL" id="AMD21112.1"/>
    </source>
</evidence>
<protein>
    <submittedName>
        <fullName evidence="2">HEL169Cp</fullName>
    </submittedName>
</protein>
<dbReference type="InterPro" id="IPR013328">
    <property type="entry name" value="6PGD_dom2"/>
</dbReference>
<sequence>MVARVYALGSQPVAHFLAYELAKLPVQPKVPQVVLVMFDEALMKRFLNSDSKLTIDAPKGKSFMQFMGSCKPPMDNNGVLTPMNNIIIGEKRHKLFTKELSKYKDNVGPSSNILLLNPALGCEEYITKSLWPNSPGRPNLLVGIMEKRGILRDGSFGVRIKNDNEPHPLRISLTPSSIYEYDDASNKQQLQEMLDSNELVSLLNQLNSETNSLVKPIFCTYGEHLIQRLEKVIIDSCIEPLAALYDCQTYGELLMVDHLEDVLRTLLQEQLLVINHHFFKIIKNMPQGFETLNYRALYQKIMNTVESLAKYAPRVRLDITLLHDPDMTALNGYIHSLGKLKKIPVPVNYAMFRILAGKAAFFKKRALSSNYL</sequence>
<dbReference type="InterPro" id="IPR008927">
    <property type="entry name" value="6-PGluconate_DH-like_C_sf"/>
</dbReference>
<dbReference type="GO" id="GO:0005739">
    <property type="term" value="C:mitochondrion"/>
    <property type="evidence" value="ECO:0007669"/>
    <property type="project" value="TreeGrafter"/>
</dbReference>
<dbReference type="Pfam" id="PF08546">
    <property type="entry name" value="ApbA_C"/>
    <property type="match status" value="1"/>
</dbReference>